<organism evidence="1 2">
    <name type="scientific">Pseudomonas alkylphenolica</name>
    <dbReference type="NCBI Taxonomy" id="237609"/>
    <lineage>
        <taxon>Bacteria</taxon>
        <taxon>Pseudomonadati</taxon>
        <taxon>Pseudomonadota</taxon>
        <taxon>Gammaproteobacteria</taxon>
        <taxon>Pseudomonadales</taxon>
        <taxon>Pseudomonadaceae</taxon>
        <taxon>Pseudomonas</taxon>
    </lineage>
</organism>
<dbReference type="KEGG" id="palk:PSAKL28_17120"/>
<accession>A0A077F601</accession>
<dbReference type="EMBL" id="CP009048">
    <property type="protein sequence ID" value="AIL60937.1"/>
    <property type="molecule type" value="Genomic_DNA"/>
</dbReference>
<sequence>MNKTLHGTVTVQVGEELFDLVPTLKAVRAIEARFGGLRGASQVITALSVDGVAIIIAAGAGLEGKAAEAISEKVWQAGVLEVSPQVNAYLAALYNPRGPDKGNAAAGKA</sequence>
<dbReference type="OrthoDB" id="7027125at2"/>
<evidence type="ECO:0000313" key="1">
    <source>
        <dbReference type="EMBL" id="AIL60937.1"/>
    </source>
</evidence>
<protein>
    <submittedName>
        <fullName evidence="1">Uncharacterized protein</fullName>
    </submittedName>
</protein>
<gene>
    <name evidence="1" type="ORF">PSAKL28_17120</name>
</gene>
<dbReference type="HOGENOM" id="CLU_160000_0_0_6"/>
<dbReference type="RefSeq" id="WP_038609049.1">
    <property type="nucleotide sequence ID" value="NZ_CP009048.1"/>
</dbReference>
<evidence type="ECO:0000313" key="2">
    <source>
        <dbReference type="Proteomes" id="UP000028931"/>
    </source>
</evidence>
<name>A0A077F601_9PSED</name>
<reference evidence="1 2" key="1">
    <citation type="submission" date="2014-07" db="EMBL/GenBank/DDBJ databases">
        <authorList>
            <person name="Lee K."/>
            <person name="Lim J.Y."/>
            <person name="Hwang I."/>
        </authorList>
    </citation>
    <scope>NUCLEOTIDE SEQUENCE [LARGE SCALE GENOMIC DNA]</scope>
    <source>
        <strain evidence="1 2">KL28</strain>
    </source>
</reference>
<dbReference type="AlphaFoldDB" id="A0A077F601"/>
<proteinExistence type="predicted"/>
<dbReference type="Proteomes" id="UP000028931">
    <property type="component" value="Chromosome"/>
</dbReference>